<evidence type="ECO:0000313" key="3">
    <source>
        <dbReference type="Proteomes" id="UP000000954"/>
    </source>
</evidence>
<dbReference type="eggNOG" id="COG1309">
    <property type="taxonomic scope" value="Bacteria"/>
</dbReference>
<dbReference type="STRING" id="469378.Ccur_08810"/>
<evidence type="ECO:0000259" key="1">
    <source>
        <dbReference type="Pfam" id="PF14278"/>
    </source>
</evidence>
<dbReference type="Pfam" id="PF14278">
    <property type="entry name" value="TetR_C_8"/>
    <property type="match status" value="1"/>
</dbReference>
<dbReference type="EMBL" id="CP001682">
    <property type="protein sequence ID" value="ACU94582.1"/>
    <property type="molecule type" value="Genomic_DNA"/>
</dbReference>
<dbReference type="InterPro" id="IPR009057">
    <property type="entry name" value="Homeodomain-like_sf"/>
</dbReference>
<proteinExistence type="predicted"/>
<accession>C7MNU2</accession>
<gene>
    <name evidence="2" type="ordered locus">Ccur_08810</name>
</gene>
<dbReference type="SUPFAM" id="SSF46689">
    <property type="entry name" value="Homeodomain-like"/>
    <property type="match status" value="1"/>
</dbReference>
<dbReference type="AlphaFoldDB" id="C7MNU2"/>
<sequence length="217" mass="25013">MSTLDTKLLIAETFINLVETNNTDKVPISAIVAACEKNRKTFYYHFPSRNHLIAWIFRWDIAQQLEAHIEKDCLIYKRHDPLGFDSLAYYTCIKSGVRTIDGRPFFQALDACLCHRAHYYACMFADNSPDGLPNYLFNLYSPALLDDIKFILSNRYLKEANQRFLADFYTGAALAYFTRRVREGHTTPLAAEIGAFDNIIHDSLAEEITRQQRGRVL</sequence>
<protein>
    <recommendedName>
        <fullName evidence="1">Transcriptional regulator TetR C-terminal Firmicutes type domain-containing protein</fullName>
    </recommendedName>
</protein>
<reference evidence="2 3" key="1">
    <citation type="journal article" date="2009" name="Stand. Genomic Sci.">
        <title>Complete genome sequence of Cryptobacterium curtum type strain (12-3).</title>
        <authorList>
            <person name="Mavrommatis K."/>
            <person name="Pukall R."/>
            <person name="Rohde C."/>
            <person name="Chen F."/>
            <person name="Sims D."/>
            <person name="Brettin T."/>
            <person name="Kuske C."/>
            <person name="Detter J.C."/>
            <person name="Han C."/>
            <person name="Lapidus A."/>
            <person name="Copeland A."/>
            <person name="Glavina Del Rio T."/>
            <person name="Nolan M."/>
            <person name="Lucas S."/>
            <person name="Tice H."/>
            <person name="Cheng J.F."/>
            <person name="Bruce D."/>
            <person name="Goodwin L."/>
            <person name="Pitluck S."/>
            <person name="Ovchinnikova G."/>
            <person name="Pati A."/>
            <person name="Ivanova N."/>
            <person name="Chen A."/>
            <person name="Palaniappan K."/>
            <person name="Chain P."/>
            <person name="D'haeseleer P."/>
            <person name="Goker M."/>
            <person name="Bristow J."/>
            <person name="Eisen J.A."/>
            <person name="Markowitz V."/>
            <person name="Hugenholtz P."/>
            <person name="Rohde M."/>
            <person name="Klenk H.P."/>
            <person name="Kyrpides N.C."/>
        </authorList>
    </citation>
    <scope>NUCLEOTIDE SEQUENCE [LARGE SCALE GENOMIC DNA]</scope>
    <source>
        <strain evidence="3">ATCC 700683 / DSM 15641 / 12-3</strain>
    </source>
</reference>
<evidence type="ECO:0000313" key="2">
    <source>
        <dbReference type="EMBL" id="ACU94582.1"/>
    </source>
</evidence>
<dbReference type="RefSeq" id="WP_012803269.1">
    <property type="nucleotide sequence ID" value="NC_013170.1"/>
</dbReference>
<dbReference type="InterPro" id="IPR039532">
    <property type="entry name" value="TetR_C_Firmicutes"/>
</dbReference>
<name>C7MNU2_CRYCD</name>
<organism evidence="2 3">
    <name type="scientific">Cryptobacterium curtum (strain ATCC 700683 / DSM 15641 / CCUG 43107 / 12-3)</name>
    <dbReference type="NCBI Taxonomy" id="469378"/>
    <lineage>
        <taxon>Bacteria</taxon>
        <taxon>Bacillati</taxon>
        <taxon>Actinomycetota</taxon>
        <taxon>Coriobacteriia</taxon>
        <taxon>Eggerthellales</taxon>
        <taxon>Eggerthellaceae</taxon>
        <taxon>Cryptobacterium</taxon>
    </lineage>
</organism>
<dbReference type="Proteomes" id="UP000000954">
    <property type="component" value="Chromosome"/>
</dbReference>
<dbReference type="OrthoDB" id="9810250at2"/>
<dbReference type="Gene3D" id="1.10.357.10">
    <property type="entry name" value="Tetracycline Repressor, domain 2"/>
    <property type="match status" value="1"/>
</dbReference>
<dbReference type="KEGG" id="ccu:Ccur_08810"/>
<dbReference type="HOGENOM" id="CLU_1271579_0_0_11"/>
<keyword evidence="3" id="KW-1185">Reference proteome</keyword>
<feature type="domain" description="Transcriptional regulator TetR C-terminal Firmicutes type" evidence="1">
    <location>
        <begin position="115"/>
        <end position="200"/>
    </location>
</feature>